<dbReference type="GO" id="GO:0046872">
    <property type="term" value="F:metal ion binding"/>
    <property type="evidence" value="ECO:0007669"/>
    <property type="project" value="UniProtKB-KW"/>
</dbReference>
<dbReference type="RefSeq" id="WP_220662211.1">
    <property type="nucleotide sequence ID" value="NZ_CP069370.1"/>
</dbReference>
<dbReference type="InterPro" id="IPR013785">
    <property type="entry name" value="Aldolase_TIM"/>
</dbReference>
<keyword evidence="2" id="KW-0808">Transferase</keyword>
<dbReference type="Gene3D" id="3.20.20.70">
    <property type="entry name" value="Aldolase class I"/>
    <property type="match status" value="1"/>
</dbReference>
<reference evidence="5" key="1">
    <citation type="submission" date="2021-02" db="EMBL/GenBank/DDBJ databases">
        <title>Rhodobacter shimadae sp. nov., an aerobic anoxygenic phototrophic bacterium isolated from a hot spring.</title>
        <authorList>
            <person name="Muramatsu S."/>
            <person name="Haruta S."/>
            <person name="Hirose S."/>
            <person name="Hanada S."/>
        </authorList>
    </citation>
    <scope>NUCLEOTIDE SEQUENCE</scope>
    <source>
        <strain evidence="5">N10</strain>
    </source>
</reference>
<evidence type="ECO:0000256" key="4">
    <source>
        <dbReference type="ARBA" id="ARBA00022833"/>
    </source>
</evidence>
<dbReference type="GO" id="GO:0043720">
    <property type="term" value="F:3-keto-5-aminohexanoate cleavage activity"/>
    <property type="evidence" value="ECO:0007669"/>
    <property type="project" value="InterPro"/>
</dbReference>
<evidence type="ECO:0000256" key="2">
    <source>
        <dbReference type="ARBA" id="ARBA00022679"/>
    </source>
</evidence>
<keyword evidence="4" id="KW-0862">Zinc</keyword>
<dbReference type="AlphaFoldDB" id="A0A8G0ZV49"/>
<name>A0A8G0ZV49_9RHOB</name>
<dbReference type="PANTHER" id="PTHR37418:SF2">
    <property type="entry name" value="3-KETO-5-AMINOHEXANOATE CLEAVAGE ENZYME"/>
    <property type="match status" value="1"/>
</dbReference>
<evidence type="ECO:0000313" key="6">
    <source>
        <dbReference type="Proteomes" id="UP000826300"/>
    </source>
</evidence>
<evidence type="ECO:0000256" key="1">
    <source>
        <dbReference type="ARBA" id="ARBA00001947"/>
    </source>
</evidence>
<gene>
    <name evidence="5" type="ORF">JO391_00160</name>
</gene>
<protein>
    <submittedName>
        <fullName evidence="5">3-keto-5-aminohexanoate cleavage protein</fullName>
    </submittedName>
</protein>
<evidence type="ECO:0000313" key="5">
    <source>
        <dbReference type="EMBL" id="QYZ69995.1"/>
    </source>
</evidence>
<keyword evidence="3" id="KW-0479">Metal-binding</keyword>
<dbReference type="PANTHER" id="PTHR37418">
    <property type="entry name" value="3-KETO-5-AMINOHEXANOATE CLEAVAGE ENZYME-RELATED"/>
    <property type="match status" value="1"/>
</dbReference>
<keyword evidence="6" id="KW-1185">Reference proteome</keyword>
<dbReference type="Pfam" id="PF05853">
    <property type="entry name" value="BKACE"/>
    <property type="match status" value="1"/>
</dbReference>
<evidence type="ECO:0000256" key="3">
    <source>
        <dbReference type="ARBA" id="ARBA00022723"/>
    </source>
</evidence>
<dbReference type="InterPro" id="IPR008567">
    <property type="entry name" value="BKACE"/>
</dbReference>
<comment type="cofactor">
    <cofactor evidence="1">
        <name>Zn(2+)</name>
        <dbReference type="ChEBI" id="CHEBI:29105"/>
    </cofactor>
</comment>
<dbReference type="KEGG" id="nsm:JO391_00160"/>
<proteinExistence type="predicted"/>
<dbReference type="EMBL" id="CP069370">
    <property type="protein sequence ID" value="QYZ69995.1"/>
    <property type="molecule type" value="Genomic_DNA"/>
</dbReference>
<accession>A0A8G0ZV49</accession>
<organism evidence="5 6">
    <name type="scientific">Neotabrizicola shimadae</name>
    <dbReference type="NCBI Taxonomy" id="2807096"/>
    <lineage>
        <taxon>Bacteria</taxon>
        <taxon>Pseudomonadati</taxon>
        <taxon>Pseudomonadota</taxon>
        <taxon>Alphaproteobacteria</taxon>
        <taxon>Rhodobacterales</taxon>
        <taxon>Paracoccaceae</taxon>
        <taxon>Neotabrizicola</taxon>
    </lineage>
</organism>
<sequence>MYYTDDSILPENMAPLIITAAPYGPAWLPSDAPDIPLTWDEQVQAAVDCYEAGARVLHFHVRNPATGMGSTNFDEYCYLLKRVKEAVPDMIIQVGGSISFAPHTDDAKAAWLDYDTRHMLTELDPKPEFVTVTTGSTLWDIASMFSLDDVKGTHMEDPKVMAAWSGMVVDSTPAFYVEHLRRLRKNGIQPYFVPGHIHQWEIIERLLRAGVYMGPLNVAICAYGGGTLGRNPFDLMNFLQRMPQGSVNTFWSSMRGLISISAMSLVLGQHIRVGNEDNLWGAHGERKTTVDQIKGVVRLANEFGRKVATAKEAREMMKVGVWYDSVEETLRAADMPPNPTKFNPGFLTWPTDGKLKPAVLGGDSHPIAACMIAPEPVRRVQEAILAKKA</sequence>
<dbReference type="Proteomes" id="UP000826300">
    <property type="component" value="Chromosome"/>
</dbReference>